<dbReference type="EMBL" id="UINC01134426">
    <property type="protein sequence ID" value="SVD17968.1"/>
    <property type="molecule type" value="Genomic_DNA"/>
</dbReference>
<dbReference type="GO" id="GO:0016627">
    <property type="term" value="F:oxidoreductase activity, acting on the CH-CH group of donors"/>
    <property type="evidence" value="ECO:0007669"/>
    <property type="project" value="InterPro"/>
</dbReference>
<proteinExistence type="predicted"/>
<evidence type="ECO:0000313" key="1">
    <source>
        <dbReference type="EMBL" id="SVD17968.1"/>
    </source>
</evidence>
<organism evidence="1">
    <name type="scientific">marine metagenome</name>
    <dbReference type="NCBI Taxonomy" id="408172"/>
    <lineage>
        <taxon>unclassified sequences</taxon>
        <taxon>metagenomes</taxon>
        <taxon>ecological metagenomes</taxon>
    </lineage>
</organism>
<dbReference type="InterPro" id="IPR037069">
    <property type="entry name" value="AcylCoA_DH/ox_N_sf"/>
</dbReference>
<gene>
    <name evidence="1" type="ORF">METZ01_LOCUS370822</name>
</gene>
<name>A0A382T9D2_9ZZZZ</name>
<sequence length="48" mass="5327">MDPVAAAKALWPRIKAARDDIQSQSTLPDSLVEEMAQANLFQLFVPRS</sequence>
<reference evidence="1" key="1">
    <citation type="submission" date="2018-05" db="EMBL/GenBank/DDBJ databases">
        <authorList>
            <person name="Lanie J.A."/>
            <person name="Ng W.-L."/>
            <person name="Kazmierczak K.M."/>
            <person name="Andrzejewski T.M."/>
            <person name="Davidsen T.M."/>
            <person name="Wayne K.J."/>
            <person name="Tettelin H."/>
            <person name="Glass J.I."/>
            <person name="Rusch D."/>
            <person name="Podicherti R."/>
            <person name="Tsui H.-C.T."/>
            <person name="Winkler M.E."/>
        </authorList>
    </citation>
    <scope>NUCLEOTIDE SEQUENCE</scope>
</reference>
<dbReference type="GO" id="GO:0050660">
    <property type="term" value="F:flavin adenine dinucleotide binding"/>
    <property type="evidence" value="ECO:0007669"/>
    <property type="project" value="InterPro"/>
</dbReference>
<dbReference type="AlphaFoldDB" id="A0A382T9D2"/>
<dbReference type="Gene3D" id="1.10.540.10">
    <property type="entry name" value="Acyl-CoA dehydrogenase/oxidase, N-terminal domain"/>
    <property type="match status" value="1"/>
</dbReference>
<accession>A0A382T9D2</accession>
<feature type="non-terminal residue" evidence="1">
    <location>
        <position position="48"/>
    </location>
</feature>
<protein>
    <submittedName>
        <fullName evidence="1">Uncharacterized protein</fullName>
    </submittedName>
</protein>